<reference evidence="5 6" key="1">
    <citation type="journal article" date="2013" name="Genome Announc.">
        <title>Draft genome sequences for three mercury-methylating, sulfate-reducing bacteria.</title>
        <authorList>
            <person name="Brown S.D."/>
            <person name="Hurt R.A.Jr."/>
            <person name="Gilmour C.C."/>
            <person name="Elias D.A."/>
        </authorList>
    </citation>
    <scope>NUCLEOTIDE SEQUENCE [LARGE SCALE GENOMIC DNA]</scope>
    <source>
        <strain evidence="5 6">DSM 16529</strain>
    </source>
</reference>
<gene>
    <name evidence="4" type="primary">hypA</name>
    <name evidence="5" type="ORF">dsat_0799</name>
</gene>
<dbReference type="Gene3D" id="3.30.2320.80">
    <property type="match status" value="1"/>
</dbReference>
<accession>S7T4R2</accession>
<dbReference type="STRING" id="1121439.dsat_0799"/>
<evidence type="ECO:0000313" key="5">
    <source>
        <dbReference type="EMBL" id="EPR31475.1"/>
    </source>
</evidence>
<dbReference type="Pfam" id="PF01155">
    <property type="entry name" value="HypA"/>
    <property type="match status" value="1"/>
</dbReference>
<dbReference type="GO" id="GO:0051604">
    <property type="term" value="P:protein maturation"/>
    <property type="evidence" value="ECO:0007669"/>
    <property type="project" value="InterPro"/>
</dbReference>
<dbReference type="GO" id="GO:0016151">
    <property type="term" value="F:nickel cation binding"/>
    <property type="evidence" value="ECO:0007669"/>
    <property type="project" value="UniProtKB-UniRule"/>
</dbReference>
<proteinExistence type="inferred from homology"/>
<keyword evidence="3 4" id="KW-0862">Zinc</keyword>
<comment type="function">
    <text evidence="4">Involved in the maturation of [NiFe] hydrogenases. Required for nickel insertion into the metal center of the hydrogenase.</text>
</comment>
<feature type="binding site" evidence="4">
    <location>
        <position position="92"/>
    </location>
    <ligand>
        <name>Zn(2+)</name>
        <dbReference type="ChEBI" id="CHEBI:29105"/>
    </ligand>
</feature>
<dbReference type="eggNOG" id="COG0375">
    <property type="taxonomic scope" value="Bacteria"/>
</dbReference>
<protein>
    <recommendedName>
        <fullName evidence="4">Hydrogenase maturation factor HypA</fullName>
    </recommendedName>
</protein>
<dbReference type="PANTHER" id="PTHR34535">
    <property type="entry name" value="HYDROGENASE MATURATION FACTOR HYPA"/>
    <property type="match status" value="1"/>
</dbReference>
<evidence type="ECO:0000256" key="4">
    <source>
        <dbReference type="HAMAP-Rule" id="MF_00213"/>
    </source>
</evidence>
<organism evidence="5 6">
    <name type="scientific">Alkalidesulfovibrio alkalitolerans DSM 16529</name>
    <dbReference type="NCBI Taxonomy" id="1121439"/>
    <lineage>
        <taxon>Bacteria</taxon>
        <taxon>Pseudomonadati</taxon>
        <taxon>Thermodesulfobacteriota</taxon>
        <taxon>Desulfovibrionia</taxon>
        <taxon>Desulfovibrionales</taxon>
        <taxon>Desulfovibrionaceae</taxon>
        <taxon>Alkalidesulfovibrio</taxon>
    </lineage>
</organism>
<evidence type="ECO:0000313" key="6">
    <source>
        <dbReference type="Proteomes" id="UP000014975"/>
    </source>
</evidence>
<dbReference type="AlphaFoldDB" id="S7T4R2"/>
<comment type="similarity">
    <text evidence="4">Belongs to the HypA/HybF family.</text>
</comment>
<feature type="binding site" evidence="4">
    <location>
        <position position="73"/>
    </location>
    <ligand>
        <name>Zn(2+)</name>
        <dbReference type="ChEBI" id="CHEBI:29105"/>
    </ligand>
</feature>
<keyword evidence="2 4" id="KW-0479">Metal-binding</keyword>
<evidence type="ECO:0000256" key="2">
    <source>
        <dbReference type="ARBA" id="ARBA00022723"/>
    </source>
</evidence>
<dbReference type="GO" id="GO:0008270">
    <property type="term" value="F:zinc ion binding"/>
    <property type="evidence" value="ECO:0007669"/>
    <property type="project" value="UniProtKB-UniRule"/>
</dbReference>
<dbReference type="InterPro" id="IPR000688">
    <property type="entry name" value="HypA/HybF"/>
</dbReference>
<dbReference type="OrthoDB" id="9800361at2"/>
<keyword evidence="1 4" id="KW-0533">Nickel</keyword>
<comment type="caution">
    <text evidence="5">The sequence shown here is derived from an EMBL/GenBank/DDBJ whole genome shotgun (WGS) entry which is preliminary data.</text>
</comment>
<feature type="binding site" evidence="4">
    <location>
        <position position="2"/>
    </location>
    <ligand>
        <name>Ni(2+)</name>
        <dbReference type="ChEBI" id="CHEBI:49786"/>
    </ligand>
</feature>
<dbReference type="HAMAP" id="MF_00213">
    <property type="entry name" value="HypA_HybF"/>
    <property type="match status" value="1"/>
</dbReference>
<dbReference type="RefSeq" id="WP_020887496.1">
    <property type="nucleotide sequence ID" value="NZ_ATHI01000028.1"/>
</dbReference>
<dbReference type="PANTHER" id="PTHR34535:SF3">
    <property type="entry name" value="HYDROGENASE MATURATION FACTOR HYPA"/>
    <property type="match status" value="1"/>
</dbReference>
<dbReference type="Proteomes" id="UP000014975">
    <property type="component" value="Unassembled WGS sequence"/>
</dbReference>
<dbReference type="PIRSF" id="PIRSF004761">
    <property type="entry name" value="Hydrgn_mat_HypA"/>
    <property type="match status" value="1"/>
</dbReference>
<dbReference type="EMBL" id="ATHI01000028">
    <property type="protein sequence ID" value="EPR31475.1"/>
    <property type="molecule type" value="Genomic_DNA"/>
</dbReference>
<dbReference type="PATRIC" id="fig|1121439.3.peg.2165"/>
<evidence type="ECO:0000256" key="1">
    <source>
        <dbReference type="ARBA" id="ARBA00022596"/>
    </source>
</evidence>
<name>S7T4R2_9BACT</name>
<evidence type="ECO:0000256" key="3">
    <source>
        <dbReference type="ARBA" id="ARBA00022833"/>
    </source>
</evidence>
<feature type="binding site" evidence="4">
    <location>
        <position position="95"/>
    </location>
    <ligand>
        <name>Zn(2+)</name>
        <dbReference type="ChEBI" id="CHEBI:29105"/>
    </ligand>
</feature>
<feature type="binding site" evidence="4">
    <location>
        <position position="76"/>
    </location>
    <ligand>
        <name>Zn(2+)</name>
        <dbReference type="ChEBI" id="CHEBI:29105"/>
    </ligand>
</feature>
<sequence length="117" mass="12800">MHEMSVVQSLMDIIRQEMGRHGVTRLLAVTVVHGRLTNVVPEALEFAWQVMTEGTELAGAELTMQEAPLRMRCGGCRLEFEPENLAAVAAPCPACGEQIGHEVIGGRELHISHIEAE</sequence>
<keyword evidence="6" id="KW-1185">Reference proteome</keyword>